<organism evidence="1 2">
    <name type="scientific">Ceraceosorus guamensis</name>
    <dbReference type="NCBI Taxonomy" id="1522189"/>
    <lineage>
        <taxon>Eukaryota</taxon>
        <taxon>Fungi</taxon>
        <taxon>Dikarya</taxon>
        <taxon>Basidiomycota</taxon>
        <taxon>Ustilaginomycotina</taxon>
        <taxon>Exobasidiomycetes</taxon>
        <taxon>Ceraceosorales</taxon>
        <taxon>Ceraceosoraceae</taxon>
        <taxon>Ceraceosorus</taxon>
    </lineage>
</organism>
<dbReference type="EMBL" id="KZ819352">
    <property type="protein sequence ID" value="PWN46137.1"/>
    <property type="molecule type" value="Genomic_DNA"/>
</dbReference>
<dbReference type="RefSeq" id="XP_025373297.1">
    <property type="nucleotide sequence ID" value="XM_025517691.1"/>
</dbReference>
<dbReference type="GeneID" id="37039561"/>
<accession>A0A316W8B4</accession>
<dbReference type="Proteomes" id="UP000245783">
    <property type="component" value="Unassembled WGS sequence"/>
</dbReference>
<sequence length="123" mass="12843">MLIVRKGGSVRIALGPASNGLLLSIALGQAGLEEACRERRDAALLNIVPLQHPVNTIRNICAESTSCDLSTEHVCAKCGISNKCRTGRPVDGQVQMTGDCLGAPAPALVCNCSTLTVKVDQDT</sequence>
<protein>
    <submittedName>
        <fullName evidence="1">Uncharacterized protein</fullName>
    </submittedName>
</protein>
<dbReference type="AlphaFoldDB" id="A0A316W8B4"/>
<evidence type="ECO:0000313" key="2">
    <source>
        <dbReference type="Proteomes" id="UP000245783"/>
    </source>
</evidence>
<evidence type="ECO:0000313" key="1">
    <source>
        <dbReference type="EMBL" id="PWN46137.1"/>
    </source>
</evidence>
<name>A0A316W8B4_9BASI</name>
<gene>
    <name evidence="1" type="ORF">IE81DRAFT_84449</name>
</gene>
<keyword evidence="2" id="KW-1185">Reference proteome</keyword>
<reference evidence="1 2" key="1">
    <citation type="journal article" date="2018" name="Mol. Biol. Evol.">
        <title>Broad Genomic Sampling Reveals a Smut Pathogenic Ancestry of the Fungal Clade Ustilaginomycotina.</title>
        <authorList>
            <person name="Kijpornyongpan T."/>
            <person name="Mondo S.J."/>
            <person name="Barry K."/>
            <person name="Sandor L."/>
            <person name="Lee J."/>
            <person name="Lipzen A."/>
            <person name="Pangilinan J."/>
            <person name="LaButti K."/>
            <person name="Hainaut M."/>
            <person name="Henrissat B."/>
            <person name="Grigoriev I.V."/>
            <person name="Spatafora J.W."/>
            <person name="Aime M.C."/>
        </authorList>
    </citation>
    <scope>NUCLEOTIDE SEQUENCE [LARGE SCALE GENOMIC DNA]</scope>
    <source>
        <strain evidence="1 2">MCA 4658</strain>
    </source>
</reference>
<dbReference type="InParanoid" id="A0A316W8B4"/>
<proteinExistence type="predicted"/>